<reference evidence="3 4" key="1">
    <citation type="submission" date="2023-11" db="EMBL/GenBank/DDBJ databases">
        <authorList>
            <person name="Val-Calvo J."/>
            <person name="Scortti M."/>
            <person name="Vazquez-Boland J."/>
        </authorList>
    </citation>
    <scope>NUCLEOTIDE SEQUENCE [LARGE SCALE GENOMIC DNA]</scope>
    <source>
        <strain evidence="3 4">DSM 46662</strain>
    </source>
</reference>
<dbReference type="EMBL" id="JBDLNU010000004">
    <property type="protein sequence ID" value="MFM1729985.1"/>
    <property type="molecule type" value="Genomic_DNA"/>
</dbReference>
<dbReference type="Proteomes" id="UP001629744">
    <property type="component" value="Unassembled WGS sequence"/>
</dbReference>
<keyword evidence="4" id="KW-1185">Reference proteome</keyword>
<evidence type="ECO:0008006" key="5">
    <source>
        <dbReference type="Google" id="ProtNLM"/>
    </source>
</evidence>
<comment type="caution">
    <text evidence="3">The sequence shown here is derived from an EMBL/GenBank/DDBJ whole genome shotgun (WGS) entry which is preliminary data.</text>
</comment>
<feature type="transmembrane region" description="Helical" evidence="2">
    <location>
        <begin position="41"/>
        <end position="61"/>
    </location>
</feature>
<keyword evidence="2" id="KW-0812">Transmembrane</keyword>
<feature type="region of interest" description="Disordered" evidence="1">
    <location>
        <begin position="1"/>
        <end position="21"/>
    </location>
</feature>
<proteinExistence type="predicted"/>
<sequence>MDDDFPSHSSESARAAGGQFDPGDRWVPVDRRWLGLDRRTIAPALVVLALALLMGSVLPWINESTPYDDKVVAGDVMEVRGGVTFVPTTGWGVTDGVRAGHRPVSGSYPDSATVVDGGFSFTIRTAPFTGDASSLLEQIRTTTNALNGGQGFQVTGDPVDITTGSGDRGVTARFQGNRSDGMIAAFVFGDLGVEVVAYGPSDVTDNPAAEVAAMVASIKHSTEEKP</sequence>
<evidence type="ECO:0000313" key="4">
    <source>
        <dbReference type="Proteomes" id="UP001629744"/>
    </source>
</evidence>
<evidence type="ECO:0000256" key="2">
    <source>
        <dbReference type="SAM" id="Phobius"/>
    </source>
</evidence>
<protein>
    <recommendedName>
        <fullName evidence="5">DUF4245 domain-containing protein</fullName>
    </recommendedName>
</protein>
<accession>A0ABW9FWJ6</accession>
<evidence type="ECO:0000256" key="1">
    <source>
        <dbReference type="SAM" id="MobiDB-lite"/>
    </source>
</evidence>
<organism evidence="3 4">
    <name type="scientific">Prescottella soli</name>
    <dbReference type="NCBI Taxonomy" id="1543852"/>
    <lineage>
        <taxon>Bacteria</taxon>
        <taxon>Bacillati</taxon>
        <taxon>Actinomycetota</taxon>
        <taxon>Actinomycetes</taxon>
        <taxon>Mycobacteriales</taxon>
        <taxon>Nocardiaceae</taxon>
        <taxon>Prescottella</taxon>
    </lineage>
</organism>
<evidence type="ECO:0000313" key="3">
    <source>
        <dbReference type="EMBL" id="MFM1729985.1"/>
    </source>
</evidence>
<keyword evidence="2" id="KW-1133">Transmembrane helix</keyword>
<gene>
    <name evidence="3" type="ORF">ABEU19_003504</name>
</gene>
<dbReference type="RefSeq" id="WP_348603258.1">
    <property type="nucleotide sequence ID" value="NZ_CP157276.1"/>
</dbReference>
<name>A0ABW9FWJ6_9NOCA</name>
<keyword evidence="2" id="KW-0472">Membrane</keyword>